<dbReference type="EMBL" id="CP073041">
    <property type="protein sequence ID" value="UXE61191.1"/>
    <property type="molecule type" value="Genomic_DNA"/>
</dbReference>
<evidence type="ECO:0000256" key="2">
    <source>
        <dbReference type="ARBA" id="ARBA00022649"/>
    </source>
</evidence>
<dbReference type="SUPFAM" id="SSF50118">
    <property type="entry name" value="Cell growth inhibitor/plasmid maintenance toxic component"/>
    <property type="match status" value="1"/>
</dbReference>
<comment type="similarity">
    <text evidence="1 3">Belongs to the PemK/MazF family.</text>
</comment>
<dbReference type="GO" id="GO:0016075">
    <property type="term" value="P:rRNA catabolic process"/>
    <property type="evidence" value="ECO:0007669"/>
    <property type="project" value="TreeGrafter"/>
</dbReference>
<dbReference type="AlphaFoldDB" id="A0A977KYB5"/>
<dbReference type="Proteomes" id="UP001065613">
    <property type="component" value="Chromosome"/>
</dbReference>
<dbReference type="InterPro" id="IPR011067">
    <property type="entry name" value="Plasmid_toxin/cell-grow_inhib"/>
</dbReference>
<dbReference type="KEGG" id="wna:KA717_38420"/>
<keyword evidence="3" id="KW-0540">Nuclease</keyword>
<name>A0A977KYB5_9CYAN</name>
<dbReference type="NCBIfam" id="NF007386">
    <property type="entry name" value="PRK09907.1"/>
    <property type="match status" value="1"/>
</dbReference>
<comment type="function">
    <text evidence="3">Toxic component of a type II toxin-antitoxin (TA) system.</text>
</comment>
<protein>
    <recommendedName>
        <fullName evidence="3">mRNA interferase</fullName>
        <ecNumber evidence="3">3.1.-.-</ecNumber>
    </recommendedName>
</protein>
<keyword evidence="2" id="KW-1277">Toxin-antitoxin system</keyword>
<evidence type="ECO:0000256" key="1">
    <source>
        <dbReference type="ARBA" id="ARBA00007521"/>
    </source>
</evidence>
<proteinExistence type="inferred from homology"/>
<sequence length="114" mass="12871">MPKAYIPKKGDIIWINFNPQSGREQMGRRPALVISPNIYNHKVGLIVVCPITTKVKNYPFEVKIPDGLTISGVVLADQVKSLDYRTREAEFVCKIPSETLAEVIIMINKLFTQI</sequence>
<dbReference type="GO" id="GO:0016787">
    <property type="term" value="F:hydrolase activity"/>
    <property type="evidence" value="ECO:0007669"/>
    <property type="project" value="UniProtKB-KW"/>
</dbReference>
<accession>A0A977KYB5</accession>
<dbReference type="Pfam" id="PF02452">
    <property type="entry name" value="PemK_toxin"/>
    <property type="match status" value="1"/>
</dbReference>
<organism evidence="4">
    <name type="scientific">Woronichinia naegeliana WA131</name>
    <dbReference type="NCBI Taxonomy" id="2824559"/>
    <lineage>
        <taxon>Bacteria</taxon>
        <taxon>Bacillati</taxon>
        <taxon>Cyanobacteriota</taxon>
        <taxon>Cyanophyceae</taxon>
        <taxon>Synechococcales</taxon>
        <taxon>Coelosphaeriaceae</taxon>
        <taxon>Woronichinia</taxon>
    </lineage>
</organism>
<evidence type="ECO:0000256" key="3">
    <source>
        <dbReference type="PIRNR" id="PIRNR033490"/>
    </source>
</evidence>
<dbReference type="PANTHER" id="PTHR33988:SF3">
    <property type="entry name" value="ENDORIBONUCLEASE TOXIN CHPB-RELATED"/>
    <property type="match status" value="1"/>
</dbReference>
<dbReference type="GO" id="GO:0004521">
    <property type="term" value="F:RNA endonuclease activity"/>
    <property type="evidence" value="ECO:0007669"/>
    <property type="project" value="TreeGrafter"/>
</dbReference>
<keyword evidence="3" id="KW-0255">Endonuclease</keyword>
<keyword evidence="3 4" id="KW-0378">Hydrolase</keyword>
<gene>
    <name evidence="4" type="primary">mazF</name>
    <name evidence="4" type="ORF">KA717_38420</name>
</gene>
<dbReference type="Gene3D" id="2.30.30.110">
    <property type="match status" value="1"/>
</dbReference>
<dbReference type="PANTHER" id="PTHR33988">
    <property type="entry name" value="ENDORIBONUCLEASE MAZF-RELATED"/>
    <property type="match status" value="1"/>
</dbReference>
<dbReference type="GO" id="GO:0006402">
    <property type="term" value="P:mRNA catabolic process"/>
    <property type="evidence" value="ECO:0007669"/>
    <property type="project" value="TreeGrafter"/>
</dbReference>
<dbReference type="PIRSF" id="PIRSF033490">
    <property type="entry name" value="MazF"/>
    <property type="match status" value="1"/>
</dbReference>
<dbReference type="InterPro" id="IPR003477">
    <property type="entry name" value="PemK-like"/>
</dbReference>
<reference evidence="4" key="1">
    <citation type="submission" date="2021-04" db="EMBL/GenBank/DDBJ databases">
        <title>Genome sequence of Woronichinia naegeliana from Washington state freshwater lake bloom.</title>
        <authorList>
            <person name="Dreher T.W."/>
        </authorList>
    </citation>
    <scope>NUCLEOTIDE SEQUENCE</scope>
    <source>
        <strain evidence="4">WA131</strain>
    </source>
</reference>
<dbReference type="EC" id="3.1.-.-" evidence="3"/>
<dbReference type="GO" id="GO:0003677">
    <property type="term" value="F:DNA binding"/>
    <property type="evidence" value="ECO:0007669"/>
    <property type="project" value="InterPro"/>
</dbReference>
<evidence type="ECO:0000313" key="4">
    <source>
        <dbReference type="EMBL" id="UXE61191.1"/>
    </source>
</evidence>